<feature type="compositionally biased region" description="Basic and acidic residues" evidence="12">
    <location>
        <begin position="111"/>
        <end position="121"/>
    </location>
</feature>
<keyword evidence="9" id="KW-0804">Transcription</keyword>
<comment type="subcellular location">
    <subcellularLocation>
        <location evidence="2">Chromosome</location>
    </subcellularLocation>
    <subcellularLocation>
        <location evidence="1">Nucleus</location>
    </subcellularLocation>
</comment>
<evidence type="ECO:0000256" key="12">
    <source>
        <dbReference type="SAM" id="MobiDB-lite"/>
    </source>
</evidence>
<sequence>MVYLHFPSNLTEEEQMLQTKYQKLNRKRKALQLLRAPKPEVEQITQNKRPMEAKDAKEMAKKLIKSGAIRVPEKQHSNNERTTFKRSMGLERKLSAADKAPSGYQPFSTSHPEEEVHESRLNKVKNLYDSFVSSRDRGERGGGGGEGRTAASGGGGTAPDAAGSGGAGDDNGSAGQRGATAGDSTAAGKNTSGSASEIGGAGDKPRSGHTIYIFGFNISEEVIKKAFSSFGNILNINMEVDNNCGFVTFEKVDSAEKSIAEMNGSMVTGVQLQVSLARRQPVIEPINDASSSATWSTIAASHSQKGSHNDKRELVKYDDDFF</sequence>
<dbReference type="PANTHER" id="PTHR17250">
    <property type="entry name" value="NEGATIVE ELONGATION FACTOR E"/>
    <property type="match status" value="1"/>
</dbReference>
<evidence type="ECO:0000256" key="4">
    <source>
        <dbReference type="ARBA" id="ARBA00014464"/>
    </source>
</evidence>
<dbReference type="PANTHER" id="PTHR17250:SF0">
    <property type="entry name" value="NEGATIVE ELONGATION FACTOR E"/>
    <property type="match status" value="1"/>
</dbReference>
<evidence type="ECO:0000256" key="6">
    <source>
        <dbReference type="ARBA" id="ARBA00022491"/>
    </source>
</evidence>
<evidence type="ECO:0000256" key="11">
    <source>
        <dbReference type="PROSITE-ProRule" id="PRU00176"/>
    </source>
</evidence>
<dbReference type="PROSITE" id="PS50102">
    <property type="entry name" value="RRM"/>
    <property type="match status" value="1"/>
</dbReference>
<dbReference type="InterPro" id="IPR012677">
    <property type="entry name" value="Nucleotide-bd_a/b_plait_sf"/>
</dbReference>
<evidence type="ECO:0000313" key="14">
    <source>
        <dbReference type="EMBL" id="LAB70999.1"/>
    </source>
</evidence>
<evidence type="ECO:0000256" key="8">
    <source>
        <dbReference type="ARBA" id="ARBA00023015"/>
    </source>
</evidence>
<comment type="similarity">
    <text evidence="3">Belongs to the RRM NELF-E family.</text>
</comment>
<proteinExistence type="evidence at transcript level"/>
<evidence type="ECO:0000256" key="3">
    <source>
        <dbReference type="ARBA" id="ARBA00006120"/>
    </source>
</evidence>
<dbReference type="GO" id="GO:0005694">
    <property type="term" value="C:chromosome"/>
    <property type="evidence" value="ECO:0007669"/>
    <property type="project" value="UniProtKB-SubCell"/>
</dbReference>
<dbReference type="Gene3D" id="3.30.70.330">
    <property type="match status" value="1"/>
</dbReference>
<reference evidence="14" key="2">
    <citation type="journal article" date="2018" name="Biosci. Biotechnol. Biochem.">
        <title>Polysaccharide hydrolase of the hadal zone amphipods Hirondellea gigas.</title>
        <authorList>
            <person name="Kobayashi H."/>
            <person name="Nagahama T."/>
            <person name="Arai W."/>
            <person name="Sasagawa Y."/>
            <person name="Umeda M."/>
            <person name="Hayashi T."/>
            <person name="Nikaido I."/>
            <person name="Watanabe H."/>
            <person name="Oguri K."/>
            <person name="Kitazato H."/>
            <person name="Fujioka K."/>
            <person name="Kido Y."/>
            <person name="Takami H."/>
        </authorList>
    </citation>
    <scope>NUCLEOTIDE SEQUENCE</scope>
    <source>
        <tissue evidence="14">Whole body</tissue>
    </source>
</reference>
<feature type="compositionally biased region" description="Gly residues" evidence="12">
    <location>
        <begin position="141"/>
        <end position="169"/>
    </location>
</feature>
<keyword evidence="5" id="KW-0158">Chromosome</keyword>
<keyword evidence="10" id="KW-0539">Nucleus</keyword>
<protein>
    <recommendedName>
        <fullName evidence="4">Negative elongation factor E</fullName>
    </recommendedName>
</protein>
<dbReference type="EMBL" id="IACF01005414">
    <property type="protein sequence ID" value="LAB70999.1"/>
    <property type="molecule type" value="mRNA"/>
</dbReference>
<dbReference type="GO" id="GO:0034244">
    <property type="term" value="P:negative regulation of transcription elongation by RNA polymerase II"/>
    <property type="evidence" value="ECO:0007669"/>
    <property type="project" value="TreeGrafter"/>
</dbReference>
<organism evidence="14">
    <name type="scientific">Hirondellea gigas</name>
    <dbReference type="NCBI Taxonomy" id="1518452"/>
    <lineage>
        <taxon>Eukaryota</taxon>
        <taxon>Metazoa</taxon>
        <taxon>Ecdysozoa</taxon>
        <taxon>Arthropoda</taxon>
        <taxon>Crustacea</taxon>
        <taxon>Multicrustacea</taxon>
        <taxon>Malacostraca</taxon>
        <taxon>Eumalacostraca</taxon>
        <taxon>Peracarida</taxon>
        <taxon>Amphipoda</taxon>
        <taxon>Amphilochidea</taxon>
        <taxon>Lysianassida</taxon>
        <taxon>Lysianassidira</taxon>
        <taxon>Lysianassoidea</taxon>
        <taxon>Lysianassidae</taxon>
        <taxon>Hirondellea</taxon>
    </lineage>
</organism>
<dbReference type="GO" id="GO:0003723">
    <property type="term" value="F:RNA binding"/>
    <property type="evidence" value="ECO:0007669"/>
    <property type="project" value="UniProtKB-UniRule"/>
</dbReference>
<dbReference type="InterPro" id="IPR000504">
    <property type="entry name" value="RRM_dom"/>
</dbReference>
<keyword evidence="8" id="KW-0805">Transcription regulation</keyword>
<keyword evidence="7 11" id="KW-0694">RNA-binding</keyword>
<evidence type="ECO:0000256" key="7">
    <source>
        <dbReference type="ARBA" id="ARBA00022884"/>
    </source>
</evidence>
<evidence type="ECO:0000259" key="13">
    <source>
        <dbReference type="PROSITE" id="PS50102"/>
    </source>
</evidence>
<dbReference type="InterPro" id="IPR033102">
    <property type="entry name" value="NELFE"/>
</dbReference>
<dbReference type="InterPro" id="IPR035979">
    <property type="entry name" value="RBD_domain_sf"/>
</dbReference>
<dbReference type="GO" id="GO:0032021">
    <property type="term" value="C:NELF complex"/>
    <property type="evidence" value="ECO:0007669"/>
    <property type="project" value="InterPro"/>
</dbReference>
<keyword evidence="6" id="KW-0678">Repressor</keyword>
<name>A0A2P2IAF6_9CRUS</name>
<evidence type="ECO:0000256" key="9">
    <source>
        <dbReference type="ARBA" id="ARBA00023163"/>
    </source>
</evidence>
<dbReference type="SMART" id="SM00360">
    <property type="entry name" value="RRM"/>
    <property type="match status" value="1"/>
</dbReference>
<feature type="domain" description="RRM" evidence="13">
    <location>
        <begin position="209"/>
        <end position="279"/>
    </location>
</feature>
<dbReference type="EMBL" id="IACT01005066">
    <property type="protein sequence ID" value="LAC24237.1"/>
    <property type="molecule type" value="mRNA"/>
</dbReference>
<evidence type="ECO:0000256" key="1">
    <source>
        <dbReference type="ARBA" id="ARBA00004123"/>
    </source>
</evidence>
<evidence type="ECO:0000256" key="5">
    <source>
        <dbReference type="ARBA" id="ARBA00022454"/>
    </source>
</evidence>
<evidence type="ECO:0000256" key="2">
    <source>
        <dbReference type="ARBA" id="ARBA00004286"/>
    </source>
</evidence>
<dbReference type="Pfam" id="PF00076">
    <property type="entry name" value="RRM_1"/>
    <property type="match status" value="1"/>
</dbReference>
<keyword evidence="14" id="KW-0251">Elongation factor</keyword>
<dbReference type="SUPFAM" id="SSF54928">
    <property type="entry name" value="RNA-binding domain, RBD"/>
    <property type="match status" value="1"/>
</dbReference>
<dbReference type="GO" id="GO:0003746">
    <property type="term" value="F:translation elongation factor activity"/>
    <property type="evidence" value="ECO:0007669"/>
    <property type="project" value="UniProtKB-KW"/>
</dbReference>
<dbReference type="AlphaFoldDB" id="A0A2P2IAF6"/>
<accession>A0A2P2IAF6</accession>
<feature type="region of interest" description="Disordered" evidence="12">
    <location>
        <begin position="97"/>
        <end position="204"/>
    </location>
</feature>
<evidence type="ECO:0000313" key="15">
    <source>
        <dbReference type="EMBL" id="LAC24237.1"/>
    </source>
</evidence>
<evidence type="ECO:0000256" key="10">
    <source>
        <dbReference type="ARBA" id="ARBA00023242"/>
    </source>
</evidence>
<reference evidence="15" key="1">
    <citation type="submission" date="2017-11" db="EMBL/GenBank/DDBJ databases">
        <title>The sensing device of the deep-sea amphipod.</title>
        <authorList>
            <person name="Kobayashi H."/>
            <person name="Nagahama T."/>
            <person name="Arai W."/>
            <person name="Sasagawa Y."/>
            <person name="Umeda M."/>
            <person name="Hayashi T."/>
            <person name="Nikaido I."/>
            <person name="Watanabe H."/>
            <person name="Oguri K."/>
            <person name="Kitazato H."/>
            <person name="Fujioka K."/>
            <person name="Kido Y."/>
            <person name="Takami H."/>
        </authorList>
    </citation>
    <scope>NUCLEOTIDE SEQUENCE</scope>
    <source>
        <tissue evidence="15">Whole body</tissue>
    </source>
</reference>
<keyword evidence="14" id="KW-0648">Protein biosynthesis</keyword>